<dbReference type="GO" id="GO:0005634">
    <property type="term" value="C:nucleus"/>
    <property type="evidence" value="ECO:0007669"/>
    <property type="project" value="UniProtKB-SubCell"/>
</dbReference>
<evidence type="ECO:0000256" key="12">
    <source>
        <dbReference type="ARBA" id="ARBA00023163"/>
    </source>
</evidence>
<comment type="subcellular location">
    <subcellularLocation>
        <location evidence="3">Cytoplasm</location>
    </subcellularLocation>
    <subcellularLocation>
        <location evidence="2">Nucleus</location>
    </subcellularLocation>
</comment>
<evidence type="ECO:0000259" key="20">
    <source>
        <dbReference type="PROSITE" id="PS50957"/>
    </source>
</evidence>
<dbReference type="EMBL" id="PJQD01000019">
    <property type="protein sequence ID" value="POY75121.1"/>
    <property type="molecule type" value="Genomic_DNA"/>
</dbReference>
<dbReference type="PANTHER" id="PTHR14159">
    <property type="entry name" value="ATAXIN-3-RELATED"/>
    <property type="match status" value="1"/>
</dbReference>
<evidence type="ECO:0000256" key="6">
    <source>
        <dbReference type="ARBA" id="ARBA00022670"/>
    </source>
</evidence>
<evidence type="ECO:0000256" key="14">
    <source>
        <dbReference type="ARBA" id="ARBA00060106"/>
    </source>
</evidence>
<keyword evidence="12" id="KW-0804">Transcription</keyword>
<evidence type="ECO:0000256" key="10">
    <source>
        <dbReference type="ARBA" id="ARBA00022807"/>
    </source>
</evidence>
<evidence type="ECO:0000256" key="15">
    <source>
        <dbReference type="ARBA" id="ARBA00063584"/>
    </source>
</evidence>
<feature type="active site" evidence="18">
    <location>
        <position position="142"/>
    </location>
</feature>
<dbReference type="PRINTS" id="PR01233">
    <property type="entry name" value="JOSEPHIN"/>
</dbReference>
<evidence type="ECO:0000256" key="13">
    <source>
        <dbReference type="ARBA" id="ARBA00023242"/>
    </source>
</evidence>
<keyword evidence="13" id="KW-0539">Nucleus</keyword>
<comment type="caution">
    <text evidence="21">The sequence shown here is derived from an EMBL/GenBank/DDBJ whole genome shotgun (WGS) entry which is preliminary data.</text>
</comment>
<feature type="region of interest" description="Disordered" evidence="19">
    <location>
        <begin position="185"/>
        <end position="210"/>
    </location>
</feature>
<protein>
    <recommendedName>
        <fullName evidence="16">Ataxin-3 homolog</fullName>
        <ecNumber evidence="4">3.4.19.12</ecNumber>
    </recommendedName>
    <alternativeName>
        <fullName evidence="17">Machado-Joseph disease-like protein</fullName>
    </alternativeName>
</protein>
<comment type="catalytic activity">
    <reaction evidence="1">
        <text>Thiol-dependent hydrolysis of ester, thioester, amide, peptide and isopeptide bonds formed by the C-terminal Gly of ubiquitin (a 76-residue protein attached to proteins as an intracellular targeting signal).</text>
        <dbReference type="EC" id="3.4.19.12"/>
    </reaction>
</comment>
<name>A0A2S5BEE0_9BASI</name>
<evidence type="ECO:0000256" key="4">
    <source>
        <dbReference type="ARBA" id="ARBA00012759"/>
    </source>
</evidence>
<dbReference type="Pfam" id="PF02099">
    <property type="entry name" value="Josephin"/>
    <property type="match status" value="1"/>
</dbReference>
<evidence type="ECO:0000256" key="16">
    <source>
        <dbReference type="ARBA" id="ARBA00069055"/>
    </source>
</evidence>
<dbReference type="InterPro" id="IPR033865">
    <property type="entry name" value="Ataxin-3"/>
</dbReference>
<dbReference type="Pfam" id="PF23625">
    <property type="entry name" value="UIM_2"/>
    <property type="match status" value="2"/>
</dbReference>
<evidence type="ECO:0000256" key="7">
    <source>
        <dbReference type="ARBA" id="ARBA00022737"/>
    </source>
</evidence>
<feature type="domain" description="Josephin" evidence="20">
    <location>
        <begin position="10"/>
        <end position="188"/>
    </location>
</feature>
<dbReference type="Gene3D" id="3.90.70.40">
    <property type="match status" value="1"/>
</dbReference>
<dbReference type="SMART" id="SM01246">
    <property type="entry name" value="Josephin"/>
    <property type="match status" value="1"/>
</dbReference>
<keyword evidence="9 18" id="KW-0378">Hydrolase</keyword>
<proteinExistence type="predicted"/>
<evidence type="ECO:0000256" key="3">
    <source>
        <dbReference type="ARBA" id="ARBA00004496"/>
    </source>
</evidence>
<evidence type="ECO:0000256" key="18">
    <source>
        <dbReference type="PROSITE-ProRule" id="PRU00331"/>
    </source>
</evidence>
<dbReference type="GO" id="GO:0016579">
    <property type="term" value="P:protein deubiquitination"/>
    <property type="evidence" value="ECO:0007669"/>
    <property type="project" value="InterPro"/>
</dbReference>
<dbReference type="FunFam" id="1.10.287.10:FF:000018">
    <property type="entry name" value="Ataxin-3 homolog"/>
    <property type="match status" value="1"/>
</dbReference>
<feature type="compositionally biased region" description="Acidic residues" evidence="19">
    <location>
        <begin position="279"/>
        <end position="289"/>
    </location>
</feature>
<dbReference type="GO" id="GO:0004843">
    <property type="term" value="F:cysteine-type deubiquitinase activity"/>
    <property type="evidence" value="ECO:0007669"/>
    <property type="project" value="UniProtKB-EC"/>
</dbReference>
<dbReference type="PANTHER" id="PTHR14159:SF0">
    <property type="entry name" value="ATAXIN-3-RELATED"/>
    <property type="match status" value="1"/>
</dbReference>
<keyword evidence="5" id="KW-0963">Cytoplasm</keyword>
<feature type="active site" evidence="18">
    <location>
        <position position="23"/>
    </location>
</feature>
<gene>
    <name evidence="21" type="ORF">BMF94_1751</name>
</gene>
<evidence type="ECO:0000256" key="2">
    <source>
        <dbReference type="ARBA" id="ARBA00004123"/>
    </source>
</evidence>
<organism evidence="21 22">
    <name type="scientific">Rhodotorula taiwanensis</name>
    <dbReference type="NCBI Taxonomy" id="741276"/>
    <lineage>
        <taxon>Eukaryota</taxon>
        <taxon>Fungi</taxon>
        <taxon>Dikarya</taxon>
        <taxon>Basidiomycota</taxon>
        <taxon>Pucciniomycotina</taxon>
        <taxon>Microbotryomycetes</taxon>
        <taxon>Sporidiobolales</taxon>
        <taxon>Sporidiobolaceae</taxon>
        <taxon>Rhodotorula</taxon>
    </lineage>
</organism>
<dbReference type="AlphaFoldDB" id="A0A2S5BEE0"/>
<dbReference type="EC" id="3.4.19.12" evidence="4"/>
<keyword evidence="11" id="KW-0805">Transcription regulation</keyword>
<feature type="compositionally biased region" description="Low complexity" evidence="19">
    <location>
        <begin position="362"/>
        <end position="371"/>
    </location>
</feature>
<dbReference type="STRING" id="741276.A0A2S5BEE0"/>
<evidence type="ECO:0000313" key="21">
    <source>
        <dbReference type="EMBL" id="POY75121.1"/>
    </source>
</evidence>
<dbReference type="PROSITE" id="PS50957">
    <property type="entry name" value="JOSEPHIN"/>
    <property type="match status" value="1"/>
</dbReference>
<evidence type="ECO:0000256" key="5">
    <source>
        <dbReference type="ARBA" id="ARBA00022490"/>
    </source>
</evidence>
<keyword evidence="6" id="KW-0645">Protease</keyword>
<sequence length="442" mass="46463">MARKRVSADTRHVLFFAEGSMLCGQHALNNLLQSGLFTAPDLAEIARGLDALEASQLAAGNRLAGDSPWETSQNYDDSGFFSVQVMEEALKVWGLRLVRWGSEEMQHLHNYPEQVDGFLLNHQLHWFSIRRFGTHERFYNLDSCIPQPQWVSPMLLGLTLREQEKQGYSIFAIVPVPESGSSGFPPCAADQVAQSLPPPRGGGGGSGPATFGAFNGTGYSLNGGNGAQAGPSRQSASGSGPFSASNPYRNGSASGSGSAVRKGKRAASPDAGMATGDGTNDDDDDEIIIEDSGGSSTVDSESEKRRRRRRLDQPQRDAGGQGNSNGHGQGNGMSEEDQMAAAIAASLRVSGSGTSPGGTGSGMSTSATAGSKTPGRAALSEEEEMERAIRASLAEAGVDANGQSAQDATGNATESEGSQEPEGEDSPTMEELRQRRLARFGM</sequence>
<keyword evidence="7" id="KW-0677">Repeat</keyword>
<feature type="region of interest" description="Disordered" evidence="19">
    <location>
        <begin position="222"/>
        <end position="442"/>
    </location>
</feature>
<dbReference type="GO" id="GO:0005737">
    <property type="term" value="C:cytoplasm"/>
    <property type="evidence" value="ECO:0007669"/>
    <property type="project" value="UniProtKB-SubCell"/>
</dbReference>
<feature type="compositionally biased region" description="Acidic residues" evidence="19">
    <location>
        <begin position="417"/>
        <end position="428"/>
    </location>
</feature>
<evidence type="ECO:0000256" key="19">
    <source>
        <dbReference type="SAM" id="MobiDB-lite"/>
    </source>
</evidence>
<comment type="function">
    <text evidence="14">Acts as a chain editing deubiquitinating enzyme that binds and cleaves 'Lys-48'-linked polyubiquitin chains, with a preference for chains containing four or more ubiquitin molecules thereby modulating protein degradation by the ubiquitin-proteasome pathway. Probably by regulating the IGF-1-insulin-like pathway, regulates lifespan. Regulates germline DNA double-strand-break repair and apoptosis in response to DNA damage by recruiting E4 ubiquitin-protein ligase ufd-2 to DNA repair foci. Interacts with key regulators of transcription and represses transcription. Acts as a histone-binding protein that regulates transcription.</text>
</comment>
<dbReference type="Gene3D" id="1.10.287.10">
    <property type="entry name" value="S15/NS1, RNA-binding"/>
    <property type="match status" value="1"/>
</dbReference>
<feature type="compositionally biased region" description="Polar residues" evidence="19">
    <location>
        <begin position="231"/>
        <end position="257"/>
    </location>
</feature>
<feature type="compositionally biased region" description="Polar residues" evidence="19">
    <location>
        <begin position="401"/>
        <end position="416"/>
    </location>
</feature>
<comment type="subunit">
    <text evidence="15">Forms a complex composed of deubiquitinating enzyme atx-3, adapter ubxn-5 and cdc-48.1. Forms a complex composed of deubiquitinating enzyme atx-3, E4 ubiquitin-protein ligase ufd-2 and cdc-48.1. Interacts (via RRDR motif) with cdc-48.1 (via N-terminus) and cdc-48.2 (via N-terminus); the interaction with cdc-48.1 is not required for atx-3 enzymatic activity. Interacts (via C-terminus) with ubxn-5. May interact with ned-8.</text>
</comment>
<dbReference type="Proteomes" id="UP000237144">
    <property type="component" value="Unassembled WGS sequence"/>
</dbReference>
<dbReference type="OrthoDB" id="10063692at2759"/>
<keyword evidence="22" id="KW-1185">Reference proteome</keyword>
<evidence type="ECO:0000313" key="22">
    <source>
        <dbReference type="Proteomes" id="UP000237144"/>
    </source>
</evidence>
<evidence type="ECO:0000256" key="9">
    <source>
        <dbReference type="ARBA" id="ARBA00022801"/>
    </source>
</evidence>
<evidence type="ECO:0000256" key="11">
    <source>
        <dbReference type="ARBA" id="ARBA00023015"/>
    </source>
</evidence>
<feature type="active site" evidence="18">
    <location>
        <position position="125"/>
    </location>
</feature>
<evidence type="ECO:0000256" key="1">
    <source>
        <dbReference type="ARBA" id="ARBA00000707"/>
    </source>
</evidence>
<dbReference type="GO" id="GO:0006508">
    <property type="term" value="P:proteolysis"/>
    <property type="evidence" value="ECO:0007669"/>
    <property type="project" value="UniProtKB-KW"/>
</dbReference>
<evidence type="ECO:0000256" key="8">
    <source>
        <dbReference type="ARBA" id="ARBA00022786"/>
    </source>
</evidence>
<feature type="compositionally biased region" description="Gly residues" evidence="19">
    <location>
        <begin position="319"/>
        <end position="331"/>
    </location>
</feature>
<keyword evidence="8" id="KW-0833">Ubl conjugation pathway</keyword>
<dbReference type="InterPro" id="IPR006155">
    <property type="entry name" value="Josephin"/>
</dbReference>
<evidence type="ECO:0000256" key="17">
    <source>
        <dbReference type="ARBA" id="ARBA00082365"/>
    </source>
</evidence>
<keyword evidence="10" id="KW-0788">Thiol protease</keyword>
<reference evidence="21 22" key="1">
    <citation type="journal article" date="2018" name="Front. Microbiol.">
        <title>Prospects for Fungal Bioremediation of Acidic Radioactive Waste Sites: Characterization and Genome Sequence of Rhodotorula taiwanensis MD1149.</title>
        <authorList>
            <person name="Tkavc R."/>
            <person name="Matrosova V.Y."/>
            <person name="Grichenko O.E."/>
            <person name="Gostincar C."/>
            <person name="Volpe R.P."/>
            <person name="Klimenkova P."/>
            <person name="Gaidamakova E.K."/>
            <person name="Zhou C.E."/>
            <person name="Stewart B.J."/>
            <person name="Lyman M.G."/>
            <person name="Malfatti S.A."/>
            <person name="Rubinfeld B."/>
            <person name="Courtot M."/>
            <person name="Singh J."/>
            <person name="Dalgard C.L."/>
            <person name="Hamilton T."/>
            <person name="Frey K.G."/>
            <person name="Gunde-Cimerman N."/>
            <person name="Dugan L."/>
            <person name="Daly M.J."/>
        </authorList>
    </citation>
    <scope>NUCLEOTIDE SEQUENCE [LARGE SCALE GENOMIC DNA]</scope>
    <source>
        <strain evidence="21 22">MD1149</strain>
    </source>
</reference>
<accession>A0A2S5BEE0</accession>